<dbReference type="OrthoDB" id="2130629at2759"/>
<dbReference type="AlphaFoldDB" id="A0A507AW24"/>
<feature type="transmembrane region" description="Helical" evidence="6">
    <location>
        <begin position="331"/>
        <end position="352"/>
    </location>
</feature>
<evidence type="ECO:0000256" key="5">
    <source>
        <dbReference type="SAM" id="MobiDB-lite"/>
    </source>
</evidence>
<dbReference type="RefSeq" id="XP_030993378.1">
    <property type="nucleotide sequence ID" value="XM_031142413.1"/>
</dbReference>
<evidence type="ECO:0000313" key="9">
    <source>
        <dbReference type="Proteomes" id="UP000319257"/>
    </source>
</evidence>
<dbReference type="Pfam" id="PF07690">
    <property type="entry name" value="MFS_1"/>
    <property type="match status" value="1"/>
</dbReference>
<feature type="transmembrane region" description="Helical" evidence="6">
    <location>
        <begin position="506"/>
        <end position="526"/>
    </location>
</feature>
<dbReference type="Proteomes" id="UP000319257">
    <property type="component" value="Unassembled WGS sequence"/>
</dbReference>
<feature type="transmembrane region" description="Helical" evidence="6">
    <location>
        <begin position="196"/>
        <end position="213"/>
    </location>
</feature>
<keyword evidence="2 6" id="KW-0812">Transmembrane</keyword>
<dbReference type="PANTHER" id="PTHR42718:SF10">
    <property type="entry name" value="TRANSPORTER, PUTATIVE (AFU_ORTHOLOGUE AFUA_8G06760)-RELATED"/>
    <property type="match status" value="1"/>
</dbReference>
<dbReference type="PANTHER" id="PTHR42718">
    <property type="entry name" value="MAJOR FACILITATOR SUPERFAMILY MULTIDRUG TRANSPORTER MFSC"/>
    <property type="match status" value="1"/>
</dbReference>
<evidence type="ECO:0000256" key="4">
    <source>
        <dbReference type="ARBA" id="ARBA00023136"/>
    </source>
</evidence>
<feature type="transmembrane region" description="Helical" evidence="6">
    <location>
        <begin position="467"/>
        <end position="486"/>
    </location>
</feature>
<dbReference type="SUPFAM" id="SSF103473">
    <property type="entry name" value="MFS general substrate transporter"/>
    <property type="match status" value="1"/>
</dbReference>
<evidence type="ECO:0000256" key="2">
    <source>
        <dbReference type="ARBA" id="ARBA00022692"/>
    </source>
</evidence>
<feature type="transmembrane region" description="Helical" evidence="6">
    <location>
        <begin position="60"/>
        <end position="85"/>
    </location>
</feature>
<proteinExistence type="predicted"/>
<feature type="transmembrane region" description="Helical" evidence="6">
    <location>
        <begin position="260"/>
        <end position="280"/>
    </location>
</feature>
<feature type="transmembrane region" description="Helical" evidence="6">
    <location>
        <begin position="372"/>
        <end position="390"/>
    </location>
</feature>
<protein>
    <recommendedName>
        <fullName evidence="7">Major facilitator superfamily (MFS) profile domain-containing protein</fullName>
    </recommendedName>
</protein>
<feature type="transmembrane region" description="Helical" evidence="6">
    <location>
        <begin position="219"/>
        <end position="240"/>
    </location>
</feature>
<dbReference type="GO" id="GO:0022857">
    <property type="term" value="F:transmembrane transporter activity"/>
    <property type="evidence" value="ECO:0007669"/>
    <property type="project" value="InterPro"/>
</dbReference>
<dbReference type="GeneID" id="41975093"/>
<dbReference type="InterPro" id="IPR011701">
    <property type="entry name" value="MFS"/>
</dbReference>
<feature type="region of interest" description="Disordered" evidence="5">
    <location>
        <begin position="17"/>
        <end position="45"/>
    </location>
</feature>
<evidence type="ECO:0000256" key="3">
    <source>
        <dbReference type="ARBA" id="ARBA00022989"/>
    </source>
</evidence>
<dbReference type="InterPro" id="IPR036259">
    <property type="entry name" value="MFS_trans_sf"/>
</dbReference>
<evidence type="ECO:0000259" key="7">
    <source>
        <dbReference type="PROSITE" id="PS50850"/>
    </source>
</evidence>
<keyword evidence="9" id="KW-1185">Reference proteome</keyword>
<dbReference type="EMBL" id="SKBQ01000047">
    <property type="protein sequence ID" value="TPX11667.1"/>
    <property type="molecule type" value="Genomic_DNA"/>
</dbReference>
<dbReference type="Gene3D" id="1.20.1250.20">
    <property type="entry name" value="MFS general substrate transporter like domains"/>
    <property type="match status" value="2"/>
</dbReference>
<dbReference type="GO" id="GO:0016020">
    <property type="term" value="C:membrane"/>
    <property type="evidence" value="ECO:0007669"/>
    <property type="project" value="UniProtKB-SubCell"/>
</dbReference>
<gene>
    <name evidence="8" type="ORF">E0L32_007646</name>
</gene>
<feature type="transmembrane region" description="Helical" evidence="6">
    <location>
        <begin position="292"/>
        <end position="310"/>
    </location>
</feature>
<dbReference type="PROSITE" id="PS50850">
    <property type="entry name" value="MFS"/>
    <property type="match status" value="1"/>
</dbReference>
<accession>A0A507AW24</accession>
<feature type="transmembrane region" description="Helical" evidence="6">
    <location>
        <begin position="97"/>
        <end position="120"/>
    </location>
</feature>
<dbReference type="InParanoid" id="A0A507AW24"/>
<keyword evidence="3 6" id="KW-1133">Transmembrane helix</keyword>
<evidence type="ECO:0000256" key="6">
    <source>
        <dbReference type="SAM" id="Phobius"/>
    </source>
</evidence>
<evidence type="ECO:0000313" key="8">
    <source>
        <dbReference type="EMBL" id="TPX11667.1"/>
    </source>
</evidence>
<comment type="subcellular location">
    <subcellularLocation>
        <location evidence="1">Membrane</location>
        <topology evidence="1">Multi-pass membrane protein</topology>
    </subcellularLocation>
</comment>
<evidence type="ECO:0000256" key="1">
    <source>
        <dbReference type="ARBA" id="ARBA00004141"/>
    </source>
</evidence>
<keyword evidence="4 6" id="KW-0472">Membrane</keyword>
<reference evidence="8 9" key="1">
    <citation type="submission" date="2019-06" db="EMBL/GenBank/DDBJ databases">
        <title>Draft genome sequence of the filamentous fungus Phialemoniopsis curvata isolated from diesel fuel.</title>
        <authorList>
            <person name="Varaljay V.A."/>
            <person name="Lyon W.J."/>
            <person name="Crouch A.L."/>
            <person name="Drake C.E."/>
            <person name="Hollomon J.M."/>
            <person name="Nadeau L.J."/>
            <person name="Nunn H.S."/>
            <person name="Stevenson B.S."/>
            <person name="Bojanowski C.L."/>
            <person name="Crookes-Goodson W.J."/>
        </authorList>
    </citation>
    <scope>NUCLEOTIDE SEQUENCE [LARGE SCALE GENOMIC DNA]</scope>
    <source>
        <strain evidence="8 9">D216</strain>
    </source>
</reference>
<feature type="transmembrane region" description="Helical" evidence="6">
    <location>
        <begin position="127"/>
        <end position="147"/>
    </location>
</feature>
<feature type="transmembrane region" description="Helical" evidence="6">
    <location>
        <begin position="397"/>
        <end position="416"/>
    </location>
</feature>
<feature type="domain" description="Major facilitator superfamily (MFS) profile" evidence="7">
    <location>
        <begin position="62"/>
        <end position="530"/>
    </location>
</feature>
<feature type="transmembrane region" description="Helical" evidence="6">
    <location>
        <begin position="153"/>
        <end position="175"/>
    </location>
</feature>
<sequence>MVDSIANDGLGKVALELASRGQPERQPREVSLGASPGEERSSGEESAVTMAMQVSKSRGIAIIVTLAGINFLNTMGSGLLIAILPHIARDVGLSDSLILWPAATYALAAGCLLLIFGAIADVVGPKLVWACGGALFVIFTVALGFSQSGIQVIIWRTCLGISMAMCLPATVSLITNTFPRGSWRNAAFSMNGMAQPMGYALGLVLGGVFADTIGWRWSYYLMAMLSFVTAGVSLLALPVVHHASDSGKSKWRRLREEIDWVGAVILSASFGVIMYVLALATSSYKNLSSAPSLPLLIMAVFLLALFPVWMRYQEKRQRPALIPNRLWREMPFTSVCLSVFLCWASLNAFEYFTTLFYQQVQGVSALQASLRYFPQIVMGISTNIAMVYLVSRVKTRTLVIGSALISIISPALMATARIHESYWLAPFWAIFLCPVNPWILFAVGNLIISDAFPPHVQSLAGGIFNEVAQFGNAVGLAVTAAIAASVTEHSDAIDGTVALMDGFRAAFWTIFTSTGAIILVCVFGLSNAGMAGQGKKSP</sequence>
<organism evidence="8 9">
    <name type="scientific">Thyridium curvatum</name>
    <dbReference type="NCBI Taxonomy" id="1093900"/>
    <lineage>
        <taxon>Eukaryota</taxon>
        <taxon>Fungi</taxon>
        <taxon>Dikarya</taxon>
        <taxon>Ascomycota</taxon>
        <taxon>Pezizomycotina</taxon>
        <taxon>Sordariomycetes</taxon>
        <taxon>Sordariomycetidae</taxon>
        <taxon>Thyridiales</taxon>
        <taxon>Thyridiaceae</taxon>
        <taxon>Thyridium</taxon>
    </lineage>
</organism>
<dbReference type="InterPro" id="IPR020846">
    <property type="entry name" value="MFS_dom"/>
</dbReference>
<name>A0A507AW24_9PEZI</name>
<comment type="caution">
    <text evidence="8">The sequence shown here is derived from an EMBL/GenBank/DDBJ whole genome shotgun (WGS) entry which is preliminary data.</text>
</comment>
<feature type="transmembrane region" description="Helical" evidence="6">
    <location>
        <begin position="422"/>
        <end position="447"/>
    </location>
</feature>